<name>A0A1W2AKG2_9SPHI</name>
<keyword evidence="2" id="KW-1185">Reference proteome</keyword>
<gene>
    <name evidence="1" type="ORF">SAMN04488101_101702</name>
</gene>
<sequence>MRKLQLNSIRSRGEVLSRAQLKKILGGSGSGDGSGSESCVGTFFLITAEGCGYTTCTNAENMTDCLCKDVIQTPHPCGYA</sequence>
<dbReference type="AlphaFoldDB" id="A0A1W2AKG2"/>
<dbReference type="EMBL" id="FWYB01000001">
    <property type="protein sequence ID" value="SMC61166.1"/>
    <property type="molecule type" value="Genomic_DNA"/>
</dbReference>
<evidence type="ECO:0000313" key="2">
    <source>
        <dbReference type="Proteomes" id="UP000192678"/>
    </source>
</evidence>
<protein>
    <recommendedName>
        <fullName evidence="3">Natural product</fullName>
    </recommendedName>
</protein>
<reference evidence="1 2" key="1">
    <citation type="submission" date="2017-04" db="EMBL/GenBank/DDBJ databases">
        <authorList>
            <person name="Afonso C.L."/>
            <person name="Miller P.J."/>
            <person name="Scott M.A."/>
            <person name="Spackman E."/>
            <person name="Goraichik I."/>
            <person name="Dimitrov K.M."/>
            <person name="Suarez D.L."/>
            <person name="Swayne D.E."/>
        </authorList>
    </citation>
    <scope>NUCLEOTIDE SEQUENCE [LARGE SCALE GENOMIC DNA]</scope>
    <source>
        <strain evidence="1 2">DSM 19625</strain>
    </source>
</reference>
<evidence type="ECO:0008006" key="3">
    <source>
        <dbReference type="Google" id="ProtNLM"/>
    </source>
</evidence>
<dbReference type="Proteomes" id="UP000192678">
    <property type="component" value="Unassembled WGS sequence"/>
</dbReference>
<accession>A0A1W2AKG2</accession>
<dbReference type="STRING" id="475255.SAMN04488101_101702"/>
<evidence type="ECO:0000313" key="1">
    <source>
        <dbReference type="EMBL" id="SMC61166.1"/>
    </source>
</evidence>
<dbReference type="RefSeq" id="WP_084287258.1">
    <property type="nucleotide sequence ID" value="NZ_FWYB01000001.1"/>
</dbReference>
<proteinExistence type="predicted"/>
<organism evidence="1 2">
    <name type="scientific">Pedobacter nyackensis</name>
    <dbReference type="NCBI Taxonomy" id="475255"/>
    <lineage>
        <taxon>Bacteria</taxon>
        <taxon>Pseudomonadati</taxon>
        <taxon>Bacteroidota</taxon>
        <taxon>Sphingobacteriia</taxon>
        <taxon>Sphingobacteriales</taxon>
        <taxon>Sphingobacteriaceae</taxon>
        <taxon>Pedobacter</taxon>
    </lineage>
</organism>